<gene>
    <name evidence="1" type="ORF">BDN72DRAFT_863559</name>
</gene>
<keyword evidence="2" id="KW-1185">Reference proteome</keyword>
<evidence type="ECO:0000313" key="2">
    <source>
        <dbReference type="Proteomes" id="UP000308600"/>
    </source>
</evidence>
<protein>
    <submittedName>
        <fullName evidence="1">Uncharacterized protein</fullName>
    </submittedName>
</protein>
<reference evidence="1 2" key="1">
    <citation type="journal article" date="2019" name="Nat. Ecol. Evol.">
        <title>Megaphylogeny resolves global patterns of mushroom evolution.</title>
        <authorList>
            <person name="Varga T."/>
            <person name="Krizsan K."/>
            <person name="Foldi C."/>
            <person name="Dima B."/>
            <person name="Sanchez-Garcia M."/>
            <person name="Sanchez-Ramirez S."/>
            <person name="Szollosi G.J."/>
            <person name="Szarkandi J.G."/>
            <person name="Papp V."/>
            <person name="Albert L."/>
            <person name="Andreopoulos W."/>
            <person name="Angelini C."/>
            <person name="Antonin V."/>
            <person name="Barry K.W."/>
            <person name="Bougher N.L."/>
            <person name="Buchanan P."/>
            <person name="Buyck B."/>
            <person name="Bense V."/>
            <person name="Catcheside P."/>
            <person name="Chovatia M."/>
            <person name="Cooper J."/>
            <person name="Damon W."/>
            <person name="Desjardin D."/>
            <person name="Finy P."/>
            <person name="Geml J."/>
            <person name="Haridas S."/>
            <person name="Hughes K."/>
            <person name="Justo A."/>
            <person name="Karasinski D."/>
            <person name="Kautmanova I."/>
            <person name="Kiss B."/>
            <person name="Kocsube S."/>
            <person name="Kotiranta H."/>
            <person name="LaButti K.M."/>
            <person name="Lechner B.E."/>
            <person name="Liimatainen K."/>
            <person name="Lipzen A."/>
            <person name="Lukacs Z."/>
            <person name="Mihaltcheva S."/>
            <person name="Morgado L.N."/>
            <person name="Niskanen T."/>
            <person name="Noordeloos M.E."/>
            <person name="Ohm R.A."/>
            <person name="Ortiz-Santana B."/>
            <person name="Ovrebo C."/>
            <person name="Racz N."/>
            <person name="Riley R."/>
            <person name="Savchenko A."/>
            <person name="Shiryaev A."/>
            <person name="Soop K."/>
            <person name="Spirin V."/>
            <person name="Szebenyi C."/>
            <person name="Tomsovsky M."/>
            <person name="Tulloss R.E."/>
            <person name="Uehling J."/>
            <person name="Grigoriev I.V."/>
            <person name="Vagvolgyi C."/>
            <person name="Papp T."/>
            <person name="Martin F.M."/>
            <person name="Miettinen O."/>
            <person name="Hibbett D.S."/>
            <person name="Nagy L.G."/>
        </authorList>
    </citation>
    <scope>NUCLEOTIDE SEQUENCE [LARGE SCALE GENOMIC DNA]</scope>
    <source>
        <strain evidence="1 2">NL-1719</strain>
    </source>
</reference>
<dbReference type="Proteomes" id="UP000308600">
    <property type="component" value="Unassembled WGS sequence"/>
</dbReference>
<accession>A0ACD3A732</accession>
<dbReference type="EMBL" id="ML208654">
    <property type="protein sequence ID" value="TFK61502.1"/>
    <property type="molecule type" value="Genomic_DNA"/>
</dbReference>
<sequence>MTVNSTPVPQSSWPLPPYLLRRYFPNHLLSLTVLPTISTRQQITKVIFCMVLQMSITFNVMTTFAHRSWSGLVYELSFSGRTLAWIRHPTDEFYVESDQLETRQSSSRDFASPPACPRPLPPKPPLSPVPPSSIPLQAYRESRPSPGPSCSNFRRRDGISPPVEEVEGWWMTQKRLKEPKGTEGLEKALAVEGKPVLNTRGSKTTKPTPNPRQDSIMQVLECSPSARRQKDNGRVRQTAGVDSSIRLVQAQHCQLDLPDHCLLYEHQTS</sequence>
<proteinExistence type="predicted"/>
<name>A0ACD3A732_9AGAR</name>
<organism evidence="1 2">
    <name type="scientific">Pluteus cervinus</name>
    <dbReference type="NCBI Taxonomy" id="181527"/>
    <lineage>
        <taxon>Eukaryota</taxon>
        <taxon>Fungi</taxon>
        <taxon>Dikarya</taxon>
        <taxon>Basidiomycota</taxon>
        <taxon>Agaricomycotina</taxon>
        <taxon>Agaricomycetes</taxon>
        <taxon>Agaricomycetidae</taxon>
        <taxon>Agaricales</taxon>
        <taxon>Pluteineae</taxon>
        <taxon>Pluteaceae</taxon>
        <taxon>Pluteus</taxon>
    </lineage>
</organism>
<evidence type="ECO:0000313" key="1">
    <source>
        <dbReference type="EMBL" id="TFK61502.1"/>
    </source>
</evidence>